<evidence type="ECO:0000256" key="13">
    <source>
        <dbReference type="SAM" id="MobiDB-lite"/>
    </source>
</evidence>
<evidence type="ECO:0000313" key="18">
    <source>
        <dbReference type="Proteomes" id="UP001152649"/>
    </source>
</evidence>
<dbReference type="InterPro" id="IPR001002">
    <property type="entry name" value="Chitin-bd_1"/>
</dbReference>
<keyword evidence="8" id="KW-0119">Carbohydrate metabolism</keyword>
<dbReference type="InterPro" id="IPR001223">
    <property type="entry name" value="Glyco_hydro18_cat"/>
</dbReference>
<keyword evidence="6" id="KW-0146">Chitin degradation</keyword>
<dbReference type="PROSITE" id="PS01095">
    <property type="entry name" value="GH18_1"/>
    <property type="match status" value="1"/>
</dbReference>
<dbReference type="Pfam" id="PF00187">
    <property type="entry name" value="Chitin_bind_1"/>
    <property type="match status" value="1"/>
</dbReference>
<keyword evidence="10" id="KW-0624">Polysaccharide degradation</keyword>
<evidence type="ECO:0000313" key="17">
    <source>
        <dbReference type="EMBL" id="CAG8285647.1"/>
    </source>
</evidence>
<evidence type="ECO:0000256" key="8">
    <source>
        <dbReference type="ARBA" id="ARBA00023277"/>
    </source>
</evidence>
<evidence type="ECO:0000256" key="4">
    <source>
        <dbReference type="ARBA" id="ARBA00022669"/>
    </source>
</evidence>
<dbReference type="Pfam" id="PF00704">
    <property type="entry name" value="Glyco_hydro_18"/>
    <property type="match status" value="1"/>
</dbReference>
<dbReference type="OrthoDB" id="73875at2759"/>
<evidence type="ECO:0000256" key="14">
    <source>
        <dbReference type="SAM" id="Phobius"/>
    </source>
</evidence>
<dbReference type="InterPro" id="IPR029070">
    <property type="entry name" value="Chitinase_insertion_sf"/>
</dbReference>
<feature type="disulfide bond" evidence="11">
    <location>
        <begin position="122"/>
        <end position="126"/>
    </location>
</feature>
<dbReference type="PROSITE" id="PS50941">
    <property type="entry name" value="CHIT_BIND_I_2"/>
    <property type="match status" value="1"/>
</dbReference>
<keyword evidence="14" id="KW-0472">Membrane</keyword>
<dbReference type="PROSITE" id="PS00026">
    <property type="entry name" value="CHIT_BIND_I_1"/>
    <property type="match status" value="1"/>
</dbReference>
<comment type="similarity">
    <text evidence="2">Belongs to the glycosyl hydrolase 18 family. Chitinase class V subfamily.</text>
</comment>
<dbReference type="SUPFAM" id="SSF54556">
    <property type="entry name" value="Chitinase insertion domain"/>
    <property type="match status" value="1"/>
</dbReference>
<dbReference type="PANTHER" id="PTHR11177">
    <property type="entry name" value="CHITINASE"/>
    <property type="match status" value="1"/>
</dbReference>
<sequence>MRIYSRPGESSSCHSVFLLSFIILSFFINFTAAQFYVCNSTSPCVNGACCGVNDGETNGLCGYDPDKSCGSTCVSNCNATAECGKWAATAGTTCPLNVCCSEFGFCGTTSEFCNAGTDGGKCQSNCYQPTQPSCKSNDVLKKVIGYYESWSAERKCDSWSPSNLPVQSLTHIYWAFALFKPWNGGWNVYLMDEGKISNLNDLVADFIALKDDNPSLKCFLSVGGWSFNDGDSAHYWSDMSSTESGRKSFAKDLLQTLQQYGFDGVDLDWEYPVASDRGGSKHDMENYGKLIKQVRSTFDDSGSNLGISFTIPSSYWYLRHFDVPAYLQEDGADWANMMTYDLHGVWDGTDPYIGNITGAHTNLTEIQQAMDLLWRNDVDPSKIVLGVGFYGRSFTLKDSSCTGVGCPFTGGGQPGRCTDTSGILSYDEIMEIVENVDVQGPIWEETAAVMYVTWDDNQWVSYDNNVTMKQKVDWANDHCLGGVMIWALDQDTYDWQALTALLNKDVSSASLLEGGSENSLSAKATAHAYNQYTGTDCYVTGCVDYNSGSCKAGYTVLDYVHRASYGTITDPDDHLCKTGDTTEYEDSDSEYRLICCPTDAMPTCQWTGGSSDGMCTGGKEKTCGSNEFEIVKDSYSDRTGSTPCMVNSRSLCCATDPNLDTIVNSCFWTACNGECMKTDIEYPEYALKPGTNLNEDSEYCNGGDVSTFCCPFDNGYENCEWTSCTESCASDKVLLTQRSALLNGSLPQYCHEGGMYKFCCDAPTPTVNPPVDPSAIFEYPDEKNYSYYLKHEDTDNNESSEFEQENPYAFVMVDGDTDAYDESLVDQWTFLEDGGLNSKRDGGPRKKRDIFTFREDTFDNVVETYLIRCASLDDNTGCKTIFSGGASNTIVKMPSYHGSGPYARVISLVPQHSTEKRSNIIPRDTNQAYELTVDYDLASASEEEKGDVNFRVDYTNLLDYWEDITEDPPQKRKRWFGAFKQWLKKVTTIVKNSSGYLPLNYYDTIKLFHWDEKCSGKQMSLDIDSTLDIGLNAQYAYYFEGAILPTPKLISSYAYFSVAPAAEILLTMRGEAAFQTSSDKIDIISGVTFPGLSIKGLISIGPELALSGKMDASMVVSGELNAGVVVEFPKAEVFFPQDSDGEDASVPPSSLKNEDGKDAPNQFSVTPQFEASASASGNLALTLTPEVKFGISVLNGKLMEGYVTAGVENTVSLGVSASASTGLSSGSSAEFCYWADYDYSVFLQADASFLGDVAYWGDRYDIASPEDPIALVDKKCLAYSSDVDEKRKRDSTSSALVKNTTGSPFFGGWCQCANKDTQLANETLSCLDTEDTSSTAKRANTAPTCYLPPALFYNCDHFQTTRINNLNTDTNGKTPHVDLRGICENVKRYLDRNSGRQYVWPNWMRLTYQPDPSNTNRADACNEKLTQKSKECKKLKESLWPKDGKQPQALTMSCDEFPFNAAAEGGLGAETACVPDGQQKYQSKINGQLPYIKYTPTGQTTSQYWKDAGWTGPTRYYTMNLFSYKNNQNNIGTTGGLLSSSALNNPSMNPGTGLAHVLGGVNLQGNPELSLTNNGICLVYPYKQKPPGANKVDMLQNKPCKIQFEPPATIAARGLDPNDPDNWVVTNVTLSDEPFEEDSPFKEMADHLEEIGLAHDDEDIDPAFVPAKRSHSHHHGSHRHHI</sequence>
<feature type="disulfide bond" evidence="11">
    <location>
        <begin position="99"/>
        <end position="113"/>
    </location>
</feature>
<dbReference type="EMBL" id="CAJVPG010000055">
    <property type="protein sequence ID" value="CAG8285647.1"/>
    <property type="molecule type" value="Genomic_DNA"/>
</dbReference>
<dbReference type="EC" id="3.2.1.14" evidence="3"/>
<evidence type="ECO:0000256" key="11">
    <source>
        <dbReference type="PROSITE-ProRule" id="PRU00261"/>
    </source>
</evidence>
<proteinExistence type="inferred from homology"/>
<evidence type="ECO:0000256" key="9">
    <source>
        <dbReference type="ARBA" id="ARBA00023295"/>
    </source>
</evidence>
<dbReference type="Proteomes" id="UP001152649">
    <property type="component" value="Unassembled WGS sequence"/>
</dbReference>
<keyword evidence="4 11" id="KW-0147">Chitin-binding</keyword>
<dbReference type="InterPro" id="IPR018371">
    <property type="entry name" value="Chitin-binding_1_CS"/>
</dbReference>
<dbReference type="CDD" id="cd00035">
    <property type="entry name" value="ChtBD1"/>
    <property type="match status" value="1"/>
</dbReference>
<feature type="domain" description="Chitin-binding type-1" evidence="15">
    <location>
        <begin position="80"/>
        <end position="128"/>
    </location>
</feature>
<keyword evidence="11" id="KW-1015">Disulfide bond</keyword>
<comment type="catalytic activity">
    <reaction evidence="1">
        <text>Random endo-hydrolysis of N-acetyl-beta-D-glucosaminide (1-&gt;4)-beta-linkages in chitin and chitodextrins.</text>
        <dbReference type="EC" id="3.2.1.14"/>
    </reaction>
</comment>
<evidence type="ECO:0000256" key="5">
    <source>
        <dbReference type="ARBA" id="ARBA00022801"/>
    </source>
</evidence>
<dbReference type="GO" id="GO:0000272">
    <property type="term" value="P:polysaccharide catabolic process"/>
    <property type="evidence" value="ECO:0007669"/>
    <property type="project" value="UniProtKB-KW"/>
</dbReference>
<dbReference type="Gene3D" id="3.30.60.10">
    <property type="entry name" value="Endochitinase-like"/>
    <property type="match status" value="1"/>
</dbReference>
<keyword evidence="9 12" id="KW-0326">Glycosidase</keyword>
<evidence type="ECO:0000259" key="16">
    <source>
        <dbReference type="PROSITE" id="PS51910"/>
    </source>
</evidence>
<dbReference type="Pfam" id="PF14040">
    <property type="entry name" value="DNase_NucA_NucB"/>
    <property type="match status" value="1"/>
</dbReference>
<dbReference type="SMART" id="SM00636">
    <property type="entry name" value="Glyco_18"/>
    <property type="match status" value="1"/>
</dbReference>
<dbReference type="PROSITE" id="PS51910">
    <property type="entry name" value="GH18_2"/>
    <property type="match status" value="1"/>
</dbReference>
<gene>
    <name evidence="17" type="ORF">PSALAMII_LOCUS1519</name>
</gene>
<dbReference type="Gene3D" id="3.10.50.10">
    <property type="match status" value="1"/>
</dbReference>
<protein>
    <recommendedName>
        <fullName evidence="3">chitinase</fullName>
        <ecNumber evidence="3">3.2.1.14</ecNumber>
    </recommendedName>
</protein>
<dbReference type="SUPFAM" id="SSF57016">
    <property type="entry name" value="Plant lectins/antimicrobial peptides"/>
    <property type="match status" value="1"/>
</dbReference>
<keyword evidence="18" id="KW-1185">Reference proteome</keyword>
<evidence type="ECO:0000259" key="15">
    <source>
        <dbReference type="PROSITE" id="PS50941"/>
    </source>
</evidence>
<dbReference type="InterPro" id="IPR050314">
    <property type="entry name" value="Glycosyl_Hydrlase_18"/>
</dbReference>
<dbReference type="InterPro" id="IPR001579">
    <property type="entry name" value="Glyco_hydro_18_chit_AS"/>
</dbReference>
<keyword evidence="7" id="KW-0843">Virulence</keyword>
<keyword evidence="14" id="KW-1133">Transmembrane helix</keyword>
<evidence type="ECO:0000256" key="12">
    <source>
        <dbReference type="RuleBase" id="RU000489"/>
    </source>
</evidence>
<evidence type="ECO:0000256" key="7">
    <source>
        <dbReference type="ARBA" id="ARBA00023026"/>
    </source>
</evidence>
<name>A0A9W4IEN6_9EURO</name>
<dbReference type="GO" id="GO:0008843">
    <property type="term" value="F:endochitinase activity"/>
    <property type="evidence" value="ECO:0007669"/>
    <property type="project" value="UniProtKB-EC"/>
</dbReference>
<dbReference type="InterPro" id="IPR036861">
    <property type="entry name" value="Endochitinase-like_sf"/>
</dbReference>
<feature type="region of interest" description="Disordered" evidence="13">
    <location>
        <begin position="1136"/>
        <end position="1160"/>
    </location>
</feature>
<evidence type="ECO:0000256" key="3">
    <source>
        <dbReference type="ARBA" id="ARBA00012729"/>
    </source>
</evidence>
<dbReference type="InterPro" id="IPR017853">
    <property type="entry name" value="GH"/>
</dbReference>
<dbReference type="GO" id="GO:0006032">
    <property type="term" value="P:chitin catabolic process"/>
    <property type="evidence" value="ECO:0007669"/>
    <property type="project" value="UniProtKB-KW"/>
</dbReference>
<keyword evidence="14" id="KW-0812">Transmembrane</keyword>
<dbReference type="GO" id="GO:0008061">
    <property type="term" value="F:chitin binding"/>
    <property type="evidence" value="ECO:0007669"/>
    <property type="project" value="UniProtKB-UniRule"/>
</dbReference>
<comment type="caution">
    <text evidence="11">Lacks conserved residue(s) required for the propagation of feature annotation.</text>
</comment>
<feature type="disulfide bond" evidence="11">
    <location>
        <begin position="94"/>
        <end position="106"/>
    </location>
</feature>
<evidence type="ECO:0000256" key="6">
    <source>
        <dbReference type="ARBA" id="ARBA00023024"/>
    </source>
</evidence>
<dbReference type="PANTHER" id="PTHR11177:SF397">
    <property type="entry name" value="CHITINASE"/>
    <property type="match status" value="1"/>
</dbReference>
<keyword evidence="5 12" id="KW-0378">Hydrolase</keyword>
<evidence type="ECO:0000256" key="10">
    <source>
        <dbReference type="ARBA" id="ARBA00023326"/>
    </source>
</evidence>
<dbReference type="SUPFAM" id="SSF51445">
    <property type="entry name" value="(Trans)glycosidases"/>
    <property type="match status" value="1"/>
</dbReference>
<feature type="transmembrane region" description="Helical" evidence="14">
    <location>
        <begin position="12"/>
        <end position="37"/>
    </location>
</feature>
<dbReference type="SMART" id="SM00270">
    <property type="entry name" value="ChtBD1"/>
    <property type="match status" value="1"/>
</dbReference>
<feature type="domain" description="GH18" evidence="16">
    <location>
        <begin position="141"/>
        <end position="508"/>
    </location>
</feature>
<dbReference type="Gene3D" id="3.20.20.80">
    <property type="entry name" value="Glycosidases"/>
    <property type="match status" value="1"/>
</dbReference>
<dbReference type="InterPro" id="IPR029476">
    <property type="entry name" value="DNase_NucA_NucB"/>
</dbReference>
<organism evidence="17 18">
    <name type="scientific">Penicillium salamii</name>
    <dbReference type="NCBI Taxonomy" id="1612424"/>
    <lineage>
        <taxon>Eukaryota</taxon>
        <taxon>Fungi</taxon>
        <taxon>Dikarya</taxon>
        <taxon>Ascomycota</taxon>
        <taxon>Pezizomycotina</taxon>
        <taxon>Eurotiomycetes</taxon>
        <taxon>Eurotiomycetidae</taxon>
        <taxon>Eurotiales</taxon>
        <taxon>Aspergillaceae</taxon>
        <taxon>Penicillium</taxon>
    </lineage>
</organism>
<evidence type="ECO:0000256" key="2">
    <source>
        <dbReference type="ARBA" id="ARBA00008682"/>
    </source>
</evidence>
<accession>A0A9W4IEN6</accession>
<reference evidence="17" key="1">
    <citation type="submission" date="2021-07" db="EMBL/GenBank/DDBJ databases">
        <authorList>
            <person name="Branca A.L. A."/>
        </authorList>
    </citation>
    <scope>NUCLEOTIDE SEQUENCE</scope>
</reference>
<comment type="caution">
    <text evidence="17">The sequence shown here is derived from an EMBL/GenBank/DDBJ whole genome shotgun (WGS) entry which is preliminary data.</text>
</comment>
<evidence type="ECO:0000256" key="1">
    <source>
        <dbReference type="ARBA" id="ARBA00000822"/>
    </source>
</evidence>
<dbReference type="InterPro" id="IPR011583">
    <property type="entry name" value="Chitinase_II/V-like_cat"/>
</dbReference>